<keyword evidence="14" id="KW-1185">Reference proteome</keyword>
<evidence type="ECO:0000259" key="12">
    <source>
        <dbReference type="Pfam" id="PF00155"/>
    </source>
</evidence>
<evidence type="ECO:0000313" key="13">
    <source>
        <dbReference type="EMBL" id="KXN69048.1"/>
    </source>
</evidence>
<organism evidence="13 14">
    <name type="scientific">Conidiobolus coronatus (strain ATCC 28846 / CBS 209.66 / NRRL 28638)</name>
    <name type="common">Delacroixia coronata</name>
    <dbReference type="NCBI Taxonomy" id="796925"/>
    <lineage>
        <taxon>Eukaryota</taxon>
        <taxon>Fungi</taxon>
        <taxon>Fungi incertae sedis</taxon>
        <taxon>Zoopagomycota</taxon>
        <taxon>Entomophthoromycotina</taxon>
        <taxon>Entomophthoromycetes</taxon>
        <taxon>Entomophthorales</taxon>
        <taxon>Ancylistaceae</taxon>
        <taxon>Conidiobolus</taxon>
    </lineage>
</organism>
<evidence type="ECO:0000256" key="5">
    <source>
        <dbReference type="ARBA" id="ARBA00022576"/>
    </source>
</evidence>
<dbReference type="SUPFAM" id="SSF53383">
    <property type="entry name" value="PLP-dependent transferases"/>
    <property type="match status" value="1"/>
</dbReference>
<accession>A0A137P271</accession>
<keyword evidence="9" id="KW-0368">Histidine biosynthesis</keyword>
<evidence type="ECO:0000256" key="8">
    <source>
        <dbReference type="ARBA" id="ARBA00022898"/>
    </source>
</evidence>
<name>A0A137P271_CONC2</name>
<keyword evidence="5 13" id="KW-0032">Aminotransferase</keyword>
<evidence type="ECO:0000256" key="11">
    <source>
        <dbReference type="ARBA" id="ARBA00047481"/>
    </source>
</evidence>
<protein>
    <recommendedName>
        <fullName evidence="4">histidinol-phosphate transaminase</fullName>
        <ecNumber evidence="4">2.6.1.9</ecNumber>
    </recommendedName>
    <alternativeName>
        <fullName evidence="10">Imidazole acetol-phosphate transaminase</fullName>
    </alternativeName>
</protein>
<dbReference type="PROSITE" id="PS00599">
    <property type="entry name" value="AA_TRANSFER_CLASS_2"/>
    <property type="match status" value="1"/>
</dbReference>
<evidence type="ECO:0000313" key="14">
    <source>
        <dbReference type="Proteomes" id="UP000070444"/>
    </source>
</evidence>
<dbReference type="EMBL" id="KQ964550">
    <property type="protein sequence ID" value="KXN69048.1"/>
    <property type="molecule type" value="Genomic_DNA"/>
</dbReference>
<dbReference type="CDD" id="cd00609">
    <property type="entry name" value="AAT_like"/>
    <property type="match status" value="1"/>
</dbReference>
<evidence type="ECO:0000256" key="2">
    <source>
        <dbReference type="ARBA" id="ARBA00005011"/>
    </source>
</evidence>
<dbReference type="EC" id="2.6.1.9" evidence="4"/>
<proteinExistence type="inferred from homology"/>
<dbReference type="InterPro" id="IPR004839">
    <property type="entry name" value="Aminotransferase_I/II_large"/>
</dbReference>
<dbReference type="Gene3D" id="3.90.1150.10">
    <property type="entry name" value="Aspartate Aminotransferase, domain 1"/>
    <property type="match status" value="1"/>
</dbReference>
<dbReference type="InterPro" id="IPR015424">
    <property type="entry name" value="PyrdxlP-dep_Trfase"/>
</dbReference>
<dbReference type="Proteomes" id="UP000070444">
    <property type="component" value="Unassembled WGS sequence"/>
</dbReference>
<gene>
    <name evidence="13" type="ORF">CONCODRAFT_79509</name>
</gene>
<dbReference type="HAMAP" id="MF_01023">
    <property type="entry name" value="HisC_aminotrans_2"/>
    <property type="match status" value="1"/>
</dbReference>
<evidence type="ECO:0000256" key="7">
    <source>
        <dbReference type="ARBA" id="ARBA00022679"/>
    </source>
</evidence>
<evidence type="ECO:0000256" key="9">
    <source>
        <dbReference type="ARBA" id="ARBA00023102"/>
    </source>
</evidence>
<dbReference type="NCBIfam" id="TIGR01141">
    <property type="entry name" value="hisC"/>
    <property type="match status" value="1"/>
</dbReference>
<dbReference type="InterPro" id="IPR005861">
    <property type="entry name" value="HisP_aminotrans"/>
</dbReference>
<dbReference type="OMA" id="NFVQFGR"/>
<evidence type="ECO:0000256" key="1">
    <source>
        <dbReference type="ARBA" id="ARBA00001933"/>
    </source>
</evidence>
<dbReference type="InterPro" id="IPR001917">
    <property type="entry name" value="Aminotrans_II_pyridoxalP_BS"/>
</dbReference>
<dbReference type="STRING" id="796925.A0A137P271"/>
<dbReference type="GO" id="GO:0030170">
    <property type="term" value="F:pyridoxal phosphate binding"/>
    <property type="evidence" value="ECO:0007669"/>
    <property type="project" value="InterPro"/>
</dbReference>
<dbReference type="Gene3D" id="3.40.640.10">
    <property type="entry name" value="Type I PLP-dependent aspartate aminotransferase-like (Major domain)"/>
    <property type="match status" value="1"/>
</dbReference>
<reference evidence="13 14" key="1">
    <citation type="journal article" date="2015" name="Genome Biol. Evol.">
        <title>Phylogenomic analyses indicate that early fungi evolved digesting cell walls of algal ancestors of land plants.</title>
        <authorList>
            <person name="Chang Y."/>
            <person name="Wang S."/>
            <person name="Sekimoto S."/>
            <person name="Aerts A.L."/>
            <person name="Choi C."/>
            <person name="Clum A."/>
            <person name="LaButti K.M."/>
            <person name="Lindquist E.A."/>
            <person name="Yee Ngan C."/>
            <person name="Ohm R.A."/>
            <person name="Salamov A.A."/>
            <person name="Grigoriev I.V."/>
            <person name="Spatafora J.W."/>
            <person name="Berbee M.L."/>
        </authorList>
    </citation>
    <scope>NUCLEOTIDE SEQUENCE [LARGE SCALE GENOMIC DNA]</scope>
    <source>
        <strain evidence="13 14">NRRL 28638</strain>
    </source>
</reference>
<evidence type="ECO:0000256" key="6">
    <source>
        <dbReference type="ARBA" id="ARBA00022605"/>
    </source>
</evidence>
<evidence type="ECO:0000256" key="10">
    <source>
        <dbReference type="ARBA" id="ARBA00030262"/>
    </source>
</evidence>
<keyword evidence="7 13" id="KW-0808">Transferase</keyword>
<dbReference type="PANTHER" id="PTHR42885">
    <property type="entry name" value="HISTIDINOL-PHOSPHATE AMINOTRANSFERASE-RELATED"/>
    <property type="match status" value="1"/>
</dbReference>
<dbReference type="AlphaFoldDB" id="A0A137P271"/>
<dbReference type="PANTHER" id="PTHR42885:SF2">
    <property type="entry name" value="HISTIDINOL-PHOSPHATE AMINOTRANSFERASE"/>
    <property type="match status" value="1"/>
</dbReference>
<comment type="pathway">
    <text evidence="2">Amino-acid biosynthesis; L-histidine biosynthesis; L-histidine from 5-phospho-alpha-D-ribose 1-diphosphate: step 7/9.</text>
</comment>
<keyword evidence="6" id="KW-0028">Amino-acid biosynthesis</keyword>
<sequence>MTFDLKSLVRPNILSLEPYRCARDDYSEGILLDANENAYGSVLSTEDDFHRYPDPLHNEVKEKWIKYRNLDSVKQAFFGVGSDEVIDLTIRIFCTPGKDKILINTPTYGMYSVCAKVNDVEVIKVGLTPGIGDIASRFQLRLDQIEQQLIAEKGLIKVIFICSPGNPTGTSLNFESIKDTLNLGLKYGSIVVVDEAYVDFADQSACSLIKEYPNLIVMQTLSKSFGLAGIRLGAAFGNSELIHIFNCTKAPYNICSLTAGVANEALSDAGIEKMESTVSKLNSQREILIQKLKQFELVGEHLGNLDANFVLAPILDPVTKEPNSELAKKVYLQLADDHQVVVRYRANEDGCKGCLRITIGTPEEIDTFLNRLQAILDKLAK</sequence>
<comment type="similarity">
    <text evidence="3">Belongs to the class-II pyridoxal-phosphate-dependent aminotransferase family.</text>
</comment>
<dbReference type="InterPro" id="IPR015421">
    <property type="entry name" value="PyrdxlP-dep_Trfase_major"/>
</dbReference>
<dbReference type="GO" id="GO:0004400">
    <property type="term" value="F:histidinol-phosphate transaminase activity"/>
    <property type="evidence" value="ECO:0007669"/>
    <property type="project" value="UniProtKB-EC"/>
</dbReference>
<keyword evidence="8" id="KW-0663">Pyridoxal phosphate</keyword>
<dbReference type="InterPro" id="IPR015422">
    <property type="entry name" value="PyrdxlP-dep_Trfase_small"/>
</dbReference>
<evidence type="ECO:0000256" key="4">
    <source>
        <dbReference type="ARBA" id="ARBA00012748"/>
    </source>
</evidence>
<dbReference type="Pfam" id="PF00155">
    <property type="entry name" value="Aminotran_1_2"/>
    <property type="match status" value="1"/>
</dbReference>
<evidence type="ECO:0000256" key="3">
    <source>
        <dbReference type="ARBA" id="ARBA00008392"/>
    </source>
</evidence>
<comment type="cofactor">
    <cofactor evidence="1">
        <name>pyridoxal 5'-phosphate</name>
        <dbReference type="ChEBI" id="CHEBI:597326"/>
    </cofactor>
</comment>
<dbReference type="OrthoDB" id="2015537at2759"/>
<feature type="domain" description="Aminotransferase class I/classII large" evidence="12">
    <location>
        <begin position="43"/>
        <end position="372"/>
    </location>
</feature>
<comment type="catalytic activity">
    <reaction evidence="11">
        <text>L-histidinol phosphate + 2-oxoglutarate = 3-(imidazol-4-yl)-2-oxopropyl phosphate + L-glutamate</text>
        <dbReference type="Rhea" id="RHEA:23744"/>
        <dbReference type="ChEBI" id="CHEBI:16810"/>
        <dbReference type="ChEBI" id="CHEBI:29985"/>
        <dbReference type="ChEBI" id="CHEBI:57766"/>
        <dbReference type="ChEBI" id="CHEBI:57980"/>
        <dbReference type="EC" id="2.6.1.9"/>
    </reaction>
</comment>
<dbReference type="GO" id="GO:0000105">
    <property type="term" value="P:L-histidine biosynthetic process"/>
    <property type="evidence" value="ECO:0007669"/>
    <property type="project" value="UniProtKB-KW"/>
</dbReference>